<feature type="region of interest" description="Disordered" evidence="1">
    <location>
        <begin position="1"/>
        <end position="27"/>
    </location>
</feature>
<dbReference type="Proteomes" id="UP000887013">
    <property type="component" value="Unassembled WGS sequence"/>
</dbReference>
<sequence length="132" mass="15453">MRSEGSAESSNHERRHQSKRRPPVRMNWRKRSAPFSLDENTEVKRRTHESCKWRNMPIPVSLPSGPGTRKMTRREVADESGILYGRSSILIHFNQPSVIIDVLLYWLRVWLFKNYLCSSLFLISNDHSSAKN</sequence>
<accession>A0A8X6NZU7</accession>
<protein>
    <submittedName>
        <fullName evidence="2">Uncharacterized protein</fullName>
    </submittedName>
</protein>
<evidence type="ECO:0000313" key="3">
    <source>
        <dbReference type="Proteomes" id="UP000887013"/>
    </source>
</evidence>
<keyword evidence="3" id="KW-1185">Reference proteome</keyword>
<feature type="compositionally biased region" description="Basic residues" evidence="1">
    <location>
        <begin position="13"/>
        <end position="27"/>
    </location>
</feature>
<proteinExistence type="predicted"/>
<name>A0A8X6NZU7_NEPPI</name>
<reference evidence="2" key="1">
    <citation type="submission" date="2020-08" db="EMBL/GenBank/DDBJ databases">
        <title>Multicomponent nature underlies the extraordinary mechanical properties of spider dragline silk.</title>
        <authorList>
            <person name="Kono N."/>
            <person name="Nakamura H."/>
            <person name="Mori M."/>
            <person name="Yoshida Y."/>
            <person name="Ohtoshi R."/>
            <person name="Malay A.D."/>
            <person name="Moran D.A.P."/>
            <person name="Tomita M."/>
            <person name="Numata K."/>
            <person name="Arakawa K."/>
        </authorList>
    </citation>
    <scope>NUCLEOTIDE SEQUENCE</scope>
</reference>
<dbReference type="EMBL" id="BMAW01063591">
    <property type="protein sequence ID" value="GFT41031.1"/>
    <property type="molecule type" value="Genomic_DNA"/>
</dbReference>
<evidence type="ECO:0000313" key="2">
    <source>
        <dbReference type="EMBL" id="GFT41031.1"/>
    </source>
</evidence>
<evidence type="ECO:0000256" key="1">
    <source>
        <dbReference type="SAM" id="MobiDB-lite"/>
    </source>
</evidence>
<organism evidence="2 3">
    <name type="scientific">Nephila pilipes</name>
    <name type="common">Giant wood spider</name>
    <name type="synonym">Nephila maculata</name>
    <dbReference type="NCBI Taxonomy" id="299642"/>
    <lineage>
        <taxon>Eukaryota</taxon>
        <taxon>Metazoa</taxon>
        <taxon>Ecdysozoa</taxon>
        <taxon>Arthropoda</taxon>
        <taxon>Chelicerata</taxon>
        <taxon>Arachnida</taxon>
        <taxon>Araneae</taxon>
        <taxon>Araneomorphae</taxon>
        <taxon>Entelegynae</taxon>
        <taxon>Araneoidea</taxon>
        <taxon>Nephilidae</taxon>
        <taxon>Nephila</taxon>
    </lineage>
</organism>
<gene>
    <name evidence="2" type="ORF">NPIL_437801</name>
</gene>
<dbReference type="AlphaFoldDB" id="A0A8X6NZU7"/>
<comment type="caution">
    <text evidence="2">The sequence shown here is derived from an EMBL/GenBank/DDBJ whole genome shotgun (WGS) entry which is preliminary data.</text>
</comment>